<feature type="transmembrane region" description="Helical" evidence="1">
    <location>
        <begin position="72"/>
        <end position="91"/>
    </location>
</feature>
<reference evidence="2 3" key="1">
    <citation type="submission" date="2024-09" db="EMBL/GenBank/DDBJ databases">
        <authorList>
            <person name="Sun Q."/>
            <person name="Mori K."/>
        </authorList>
    </citation>
    <scope>NUCLEOTIDE SEQUENCE [LARGE SCALE GENOMIC DNA]</scope>
    <source>
        <strain evidence="2 3">CICC 10874</strain>
    </source>
</reference>
<proteinExistence type="predicted"/>
<gene>
    <name evidence="2" type="ORF">ACFFF6_02595</name>
</gene>
<evidence type="ECO:0000256" key="1">
    <source>
        <dbReference type="SAM" id="Phobius"/>
    </source>
</evidence>
<feature type="transmembrane region" description="Helical" evidence="1">
    <location>
        <begin position="38"/>
        <end position="60"/>
    </location>
</feature>
<sequence length="124" mass="12295">MTGLLRIGFLADGVVKLLVASAYGGLRVPLAQLLGASAGLLLLTAVLVAASGVAEVVYAVRSGAGSHTRYLIVYDGGWLLVTVGAALIGIGEGRAGGGIWLLAQALGSLGIAIVFVRGAVGPRA</sequence>
<evidence type="ECO:0000313" key="3">
    <source>
        <dbReference type="Proteomes" id="UP001589793"/>
    </source>
</evidence>
<protein>
    <submittedName>
        <fullName evidence="2">Uncharacterized protein</fullName>
    </submittedName>
</protein>
<dbReference type="RefSeq" id="WP_376977947.1">
    <property type="nucleotide sequence ID" value="NZ_JBHLSV010000002.1"/>
</dbReference>
<keyword evidence="1" id="KW-0812">Transmembrane</keyword>
<accession>A0ABV6R7S3</accession>
<name>A0ABV6R7S3_9MICO</name>
<dbReference type="EMBL" id="JBHLSV010000002">
    <property type="protein sequence ID" value="MFC0672841.1"/>
    <property type="molecule type" value="Genomic_DNA"/>
</dbReference>
<evidence type="ECO:0000313" key="2">
    <source>
        <dbReference type="EMBL" id="MFC0672841.1"/>
    </source>
</evidence>
<dbReference type="Proteomes" id="UP001589793">
    <property type="component" value="Unassembled WGS sequence"/>
</dbReference>
<feature type="transmembrane region" description="Helical" evidence="1">
    <location>
        <begin position="7"/>
        <end position="26"/>
    </location>
</feature>
<organism evidence="2 3">
    <name type="scientific">Brachybacterium hainanense</name>
    <dbReference type="NCBI Taxonomy" id="1541174"/>
    <lineage>
        <taxon>Bacteria</taxon>
        <taxon>Bacillati</taxon>
        <taxon>Actinomycetota</taxon>
        <taxon>Actinomycetes</taxon>
        <taxon>Micrococcales</taxon>
        <taxon>Dermabacteraceae</taxon>
        <taxon>Brachybacterium</taxon>
    </lineage>
</organism>
<comment type="caution">
    <text evidence="2">The sequence shown here is derived from an EMBL/GenBank/DDBJ whole genome shotgun (WGS) entry which is preliminary data.</text>
</comment>
<keyword evidence="1" id="KW-0472">Membrane</keyword>
<keyword evidence="3" id="KW-1185">Reference proteome</keyword>
<keyword evidence="1" id="KW-1133">Transmembrane helix</keyword>
<feature type="transmembrane region" description="Helical" evidence="1">
    <location>
        <begin position="97"/>
        <end position="120"/>
    </location>
</feature>